<proteinExistence type="predicted"/>
<keyword evidence="2" id="KW-1185">Reference proteome</keyword>
<evidence type="ECO:0000313" key="2">
    <source>
        <dbReference type="Proteomes" id="UP000053424"/>
    </source>
</evidence>
<dbReference type="HOGENOM" id="CLU_3106627_0_0_1"/>
<dbReference type="Proteomes" id="UP000053424">
    <property type="component" value="Unassembled WGS sequence"/>
</dbReference>
<protein>
    <submittedName>
        <fullName evidence="1">Uncharacterized protein</fullName>
    </submittedName>
</protein>
<gene>
    <name evidence="1" type="ORF">M413DRAFT_370509</name>
</gene>
<accession>A0A0C3BDW3</accession>
<reference evidence="2" key="2">
    <citation type="submission" date="2015-01" db="EMBL/GenBank/DDBJ databases">
        <title>Evolutionary Origins and Diversification of the Mycorrhizal Mutualists.</title>
        <authorList>
            <consortium name="DOE Joint Genome Institute"/>
            <consortium name="Mycorrhizal Genomics Consortium"/>
            <person name="Kohler A."/>
            <person name="Kuo A."/>
            <person name="Nagy L.G."/>
            <person name="Floudas D."/>
            <person name="Copeland A."/>
            <person name="Barry K.W."/>
            <person name="Cichocki N."/>
            <person name="Veneault-Fourrey C."/>
            <person name="LaButti K."/>
            <person name="Lindquist E.A."/>
            <person name="Lipzen A."/>
            <person name="Lundell T."/>
            <person name="Morin E."/>
            <person name="Murat C."/>
            <person name="Riley R."/>
            <person name="Ohm R."/>
            <person name="Sun H."/>
            <person name="Tunlid A."/>
            <person name="Henrissat B."/>
            <person name="Grigoriev I.V."/>
            <person name="Hibbett D.S."/>
            <person name="Martin F."/>
        </authorList>
    </citation>
    <scope>NUCLEOTIDE SEQUENCE [LARGE SCALE GENOMIC DNA]</scope>
    <source>
        <strain evidence="2">h7</strain>
    </source>
</reference>
<organism evidence="1 2">
    <name type="scientific">Hebeloma cylindrosporum</name>
    <dbReference type="NCBI Taxonomy" id="76867"/>
    <lineage>
        <taxon>Eukaryota</taxon>
        <taxon>Fungi</taxon>
        <taxon>Dikarya</taxon>
        <taxon>Basidiomycota</taxon>
        <taxon>Agaricomycotina</taxon>
        <taxon>Agaricomycetes</taxon>
        <taxon>Agaricomycetidae</taxon>
        <taxon>Agaricales</taxon>
        <taxon>Agaricineae</taxon>
        <taxon>Hymenogastraceae</taxon>
        <taxon>Hebeloma</taxon>
    </lineage>
</organism>
<sequence>MGCVGLHILMLPPRCFSIAQNRRNLWDCLHRAGRSKSETRIVASHGRGKRP</sequence>
<dbReference type="AlphaFoldDB" id="A0A0C3BDW3"/>
<reference evidence="1 2" key="1">
    <citation type="submission" date="2014-04" db="EMBL/GenBank/DDBJ databases">
        <authorList>
            <consortium name="DOE Joint Genome Institute"/>
            <person name="Kuo A."/>
            <person name="Gay G."/>
            <person name="Dore J."/>
            <person name="Kohler A."/>
            <person name="Nagy L.G."/>
            <person name="Floudas D."/>
            <person name="Copeland A."/>
            <person name="Barry K.W."/>
            <person name="Cichocki N."/>
            <person name="Veneault-Fourrey C."/>
            <person name="LaButti K."/>
            <person name="Lindquist E.A."/>
            <person name="Lipzen A."/>
            <person name="Lundell T."/>
            <person name="Morin E."/>
            <person name="Murat C."/>
            <person name="Sun H."/>
            <person name="Tunlid A."/>
            <person name="Henrissat B."/>
            <person name="Grigoriev I.V."/>
            <person name="Hibbett D.S."/>
            <person name="Martin F."/>
            <person name="Nordberg H.P."/>
            <person name="Cantor M.N."/>
            <person name="Hua S.X."/>
        </authorList>
    </citation>
    <scope>NUCLEOTIDE SEQUENCE [LARGE SCALE GENOMIC DNA]</scope>
    <source>
        <strain evidence="2">h7</strain>
    </source>
</reference>
<dbReference type="EMBL" id="KN831836">
    <property type="protein sequence ID" value="KIM34995.1"/>
    <property type="molecule type" value="Genomic_DNA"/>
</dbReference>
<name>A0A0C3BDW3_HEBCY</name>
<evidence type="ECO:0000313" key="1">
    <source>
        <dbReference type="EMBL" id="KIM34995.1"/>
    </source>
</evidence>